<evidence type="ECO:0000313" key="2">
    <source>
        <dbReference type="EMBL" id="KKM00544.1"/>
    </source>
</evidence>
<feature type="transmembrane region" description="Helical" evidence="1">
    <location>
        <begin position="131"/>
        <end position="152"/>
    </location>
</feature>
<keyword evidence="1" id="KW-0472">Membrane</keyword>
<dbReference type="AlphaFoldDB" id="A0A0F9GP17"/>
<keyword evidence="1" id="KW-1133">Transmembrane helix</keyword>
<gene>
    <name evidence="2" type="ORF">LCGC14_1803370</name>
</gene>
<accession>A0A0F9GP17</accession>
<keyword evidence="1" id="KW-0812">Transmembrane</keyword>
<name>A0A0F9GP17_9ZZZZ</name>
<reference evidence="2" key="1">
    <citation type="journal article" date="2015" name="Nature">
        <title>Complex archaea that bridge the gap between prokaryotes and eukaryotes.</title>
        <authorList>
            <person name="Spang A."/>
            <person name="Saw J.H."/>
            <person name="Jorgensen S.L."/>
            <person name="Zaremba-Niedzwiedzka K."/>
            <person name="Martijn J."/>
            <person name="Lind A.E."/>
            <person name="van Eijk R."/>
            <person name="Schleper C."/>
            <person name="Guy L."/>
            <person name="Ettema T.J."/>
        </authorList>
    </citation>
    <scope>NUCLEOTIDE SEQUENCE</scope>
</reference>
<organism evidence="2">
    <name type="scientific">marine sediment metagenome</name>
    <dbReference type="NCBI Taxonomy" id="412755"/>
    <lineage>
        <taxon>unclassified sequences</taxon>
        <taxon>metagenomes</taxon>
        <taxon>ecological metagenomes</taxon>
    </lineage>
</organism>
<evidence type="ECO:0000256" key="1">
    <source>
        <dbReference type="SAM" id="Phobius"/>
    </source>
</evidence>
<proteinExistence type="predicted"/>
<comment type="caution">
    <text evidence="2">The sequence shown here is derived from an EMBL/GenBank/DDBJ whole genome shotgun (WGS) entry which is preliminary data.</text>
</comment>
<dbReference type="EMBL" id="LAZR01017410">
    <property type="protein sequence ID" value="KKM00544.1"/>
    <property type="molecule type" value="Genomic_DNA"/>
</dbReference>
<sequence length="158" mass="16960">MSKKTVLFGIGLFLALWFSVTSTNVIAHKSSNLHLEYDANNQSLNATFTHNVANKNTHYIITVVIQVNGSTVLTVPYTSQPSTSSFTYNYNISANTGALISVAGTCNEAGTIVGTYTVGTGQNGTNGENAISGYFGFMIITGIFLVGFTILIEKKMKR</sequence>
<protein>
    <submittedName>
        <fullName evidence="2">Uncharacterized protein</fullName>
    </submittedName>
</protein>